<sequence>MDRFAAFKWQALFRDWHILVEGLGRTASTAGLALLLALALGVVFGVLATAPWRSGRAVSRLYVSLIQNTPLVTQVFFLYYLLPHFDIMLPTPAVGVLGLGVYHGAYMTEVVRAGIQAIHRGQLEAALSQGFTYVQAMRHIILPQATQIVLPPMTNQAVALIKNSSILAMISGGDLMFQADSWSASTGYYGPAYLTVWAIYFAICFPLAQLARRWEERVRLSRGGEVSAA</sequence>
<dbReference type="SUPFAM" id="SSF161098">
    <property type="entry name" value="MetI-like"/>
    <property type="match status" value="1"/>
</dbReference>
<feature type="transmembrane region" description="Helical" evidence="9">
    <location>
        <begin position="192"/>
        <end position="211"/>
    </location>
</feature>
<evidence type="ECO:0000256" key="7">
    <source>
        <dbReference type="ARBA" id="ARBA00022989"/>
    </source>
</evidence>
<proteinExistence type="inferred from homology"/>
<dbReference type="GO" id="GO:0043190">
    <property type="term" value="C:ATP-binding cassette (ABC) transporter complex"/>
    <property type="evidence" value="ECO:0007669"/>
    <property type="project" value="InterPro"/>
</dbReference>
<dbReference type="InterPro" id="IPR000515">
    <property type="entry name" value="MetI-like"/>
</dbReference>
<dbReference type="NCBIfam" id="TIGR01726">
    <property type="entry name" value="HEQRo_perm_3TM"/>
    <property type="match status" value="1"/>
</dbReference>
<dbReference type="Pfam" id="PF00528">
    <property type="entry name" value="BPD_transp_1"/>
    <property type="match status" value="1"/>
</dbReference>
<keyword evidence="5 9" id="KW-0812">Transmembrane</keyword>
<accession>A0A953LES7</accession>
<keyword evidence="8 9" id="KW-0472">Membrane</keyword>
<dbReference type="GO" id="GO:0006865">
    <property type="term" value="P:amino acid transport"/>
    <property type="evidence" value="ECO:0007669"/>
    <property type="project" value="UniProtKB-KW"/>
</dbReference>
<keyword evidence="7 9" id="KW-1133">Transmembrane helix</keyword>
<evidence type="ECO:0000256" key="2">
    <source>
        <dbReference type="ARBA" id="ARBA00010072"/>
    </source>
</evidence>
<dbReference type="PANTHER" id="PTHR30614">
    <property type="entry name" value="MEMBRANE COMPONENT OF AMINO ACID ABC TRANSPORTER"/>
    <property type="match status" value="1"/>
</dbReference>
<dbReference type="InterPro" id="IPR010065">
    <property type="entry name" value="AA_ABC_transptr_permease_3TM"/>
</dbReference>
<keyword evidence="4" id="KW-1003">Cell membrane</keyword>
<name>A0A953LES7_SYMTR</name>
<dbReference type="GO" id="GO:0022857">
    <property type="term" value="F:transmembrane transporter activity"/>
    <property type="evidence" value="ECO:0007669"/>
    <property type="project" value="InterPro"/>
</dbReference>
<evidence type="ECO:0000256" key="6">
    <source>
        <dbReference type="ARBA" id="ARBA00022970"/>
    </source>
</evidence>
<keyword evidence="3 9" id="KW-0813">Transport</keyword>
<evidence type="ECO:0000259" key="10">
    <source>
        <dbReference type="PROSITE" id="PS50928"/>
    </source>
</evidence>
<feature type="transmembrane region" description="Helical" evidence="9">
    <location>
        <begin position="61"/>
        <end position="82"/>
    </location>
</feature>
<dbReference type="AlphaFoldDB" id="A0A953LES7"/>
<dbReference type="Proteomes" id="UP000732377">
    <property type="component" value="Unassembled WGS sequence"/>
</dbReference>
<evidence type="ECO:0000256" key="5">
    <source>
        <dbReference type="ARBA" id="ARBA00022692"/>
    </source>
</evidence>
<comment type="caution">
    <text evidence="11">The sequence shown here is derived from an EMBL/GenBank/DDBJ whole genome shotgun (WGS) entry which is preliminary data.</text>
</comment>
<dbReference type="RefSeq" id="WP_011194623.1">
    <property type="nucleotide sequence ID" value="NZ_JACSIR010000007.1"/>
</dbReference>
<evidence type="ECO:0000256" key="3">
    <source>
        <dbReference type="ARBA" id="ARBA00022448"/>
    </source>
</evidence>
<reference evidence="11" key="1">
    <citation type="submission" date="2017-11" db="EMBL/GenBank/DDBJ databases">
        <title>Three new genomes from thermophilic consortium.</title>
        <authorList>
            <person name="Quaggio R."/>
            <person name="Amgarten D."/>
            <person name="Setubal J.C."/>
        </authorList>
    </citation>
    <scope>NUCLEOTIDE SEQUENCE</scope>
    <source>
        <strain evidence="11">ZCTH01-B2</strain>
    </source>
</reference>
<dbReference type="InterPro" id="IPR035906">
    <property type="entry name" value="MetI-like_sf"/>
</dbReference>
<evidence type="ECO:0000256" key="4">
    <source>
        <dbReference type="ARBA" id="ARBA00022475"/>
    </source>
</evidence>
<evidence type="ECO:0000313" key="12">
    <source>
        <dbReference type="Proteomes" id="UP000732377"/>
    </source>
</evidence>
<dbReference type="PANTHER" id="PTHR30614:SF20">
    <property type="entry name" value="GLUTAMINE TRANSPORT SYSTEM PERMEASE PROTEIN GLNP"/>
    <property type="match status" value="1"/>
</dbReference>
<comment type="subcellular location">
    <subcellularLocation>
        <location evidence="1 9">Cell membrane</location>
        <topology evidence="1 9">Multi-pass membrane protein</topology>
    </subcellularLocation>
</comment>
<organism evidence="11 12">
    <name type="scientific">Symbiobacterium thermophilum</name>
    <dbReference type="NCBI Taxonomy" id="2734"/>
    <lineage>
        <taxon>Bacteria</taxon>
        <taxon>Bacillati</taxon>
        <taxon>Bacillota</taxon>
        <taxon>Clostridia</taxon>
        <taxon>Eubacteriales</taxon>
        <taxon>Symbiobacteriaceae</taxon>
        <taxon>Symbiobacterium</taxon>
    </lineage>
</organism>
<feature type="transmembrane region" description="Helical" evidence="9">
    <location>
        <begin position="30"/>
        <end position="49"/>
    </location>
</feature>
<dbReference type="PROSITE" id="PS50928">
    <property type="entry name" value="ABC_TM1"/>
    <property type="match status" value="1"/>
</dbReference>
<keyword evidence="6" id="KW-0029">Amino-acid transport</keyword>
<dbReference type="OMA" id="PIKPISW"/>
<evidence type="ECO:0000256" key="1">
    <source>
        <dbReference type="ARBA" id="ARBA00004651"/>
    </source>
</evidence>
<feature type="domain" description="ABC transmembrane type-1" evidence="10">
    <location>
        <begin position="23"/>
        <end position="211"/>
    </location>
</feature>
<comment type="similarity">
    <text evidence="2">Belongs to the binding-protein-dependent transport system permease family. HisMQ subfamily.</text>
</comment>
<gene>
    <name evidence="11" type="ORF">CWE10_11510</name>
</gene>
<dbReference type="InterPro" id="IPR043429">
    <property type="entry name" value="ArtM/GltK/GlnP/TcyL/YhdX-like"/>
</dbReference>
<evidence type="ECO:0000256" key="9">
    <source>
        <dbReference type="RuleBase" id="RU363032"/>
    </source>
</evidence>
<dbReference type="EMBL" id="PIUK01000111">
    <property type="protein sequence ID" value="MBY6276815.1"/>
    <property type="molecule type" value="Genomic_DNA"/>
</dbReference>
<dbReference type="CDD" id="cd06261">
    <property type="entry name" value="TM_PBP2"/>
    <property type="match status" value="1"/>
</dbReference>
<dbReference type="Gene3D" id="1.10.3720.10">
    <property type="entry name" value="MetI-like"/>
    <property type="match status" value="1"/>
</dbReference>
<protein>
    <submittedName>
        <fullName evidence="11">Amino acid ABC transporter permease</fullName>
    </submittedName>
</protein>
<evidence type="ECO:0000313" key="11">
    <source>
        <dbReference type="EMBL" id="MBY6276815.1"/>
    </source>
</evidence>
<evidence type="ECO:0000256" key="8">
    <source>
        <dbReference type="ARBA" id="ARBA00023136"/>
    </source>
</evidence>